<feature type="compositionally biased region" description="Low complexity" evidence="12">
    <location>
        <begin position="537"/>
        <end position="546"/>
    </location>
</feature>
<dbReference type="InterPro" id="IPR027417">
    <property type="entry name" value="P-loop_NTPase"/>
</dbReference>
<dbReference type="SMART" id="SM00382">
    <property type="entry name" value="AAA"/>
    <property type="match status" value="1"/>
</dbReference>
<keyword evidence="6 11" id="KW-0547">Nucleotide-binding</keyword>
<evidence type="ECO:0000256" key="9">
    <source>
        <dbReference type="ARBA" id="ARBA00022932"/>
    </source>
</evidence>
<dbReference type="InterPro" id="IPR003593">
    <property type="entry name" value="AAA+_ATPase"/>
</dbReference>
<dbReference type="GO" id="GO:0046872">
    <property type="term" value="F:metal ion binding"/>
    <property type="evidence" value="ECO:0007669"/>
    <property type="project" value="UniProtKB-KW"/>
</dbReference>
<feature type="compositionally biased region" description="Polar residues" evidence="12">
    <location>
        <begin position="596"/>
        <end position="610"/>
    </location>
</feature>
<sequence length="751" mass="80437">MKHLSLASRYRPQTFAQVAGQDMVKAVLSRAAAEDRPAAAYLLSGTRGVGKTTIARIFAKALNCEHSPGPEPCNECAQCRKITQGVHVDVTEIDGASNNSVEDARSLRETIGYAAMEGRYKVFIIDEAHMLTRNAFNALLKTLEEPPERVVFIFATTEAHKFPVTIVSRCQHFVFRHLSEDALVEHLSDVLRKENVTFEDSAVRLLARRAAGSVRDSMSLLDQTLALGGEQLTAAATRQVLGLAGQEMFAELFEALHAQDCPAVAGLCRQILQQGVDIGFFVRELAGNLRNLFLLRQGGAAVASSLQLPADEAALWQGLAPRFSTAHLHAAWQMTLDAQRGIVQSPEPAAALELLLLNLALLPQLLPVGQVTPDQMPAGPPGAAPADANQPPSGSTSGPASSMPHGGYRSGQPPHAGAEAARHNAGTPDDAPAASGMGKSAARPRATTTAARPTTDGEEAETPDPAPACDHSRNQPSGQDENLTRGQNSPHSNQGRHPDKSHTSDQRDVRAEGRTTPPYSAHRRAPGNGFSTPPDAPQDGAPAQTPHTEAPGPDMDGAPWTGQDEDYAPYEDDALTESPVAQNWPGRRNATRRTDSSGQNASDRNAAGQSATGQDRRDRQTQQDAPAAAPASPGGCSRNWQNFYDFCVAEQAASRPVPAPYVLRGIGVDWQGSTLRLQPRTETQLHQLEKQAKALYAALAAYGAPETQVEIIAPKPHRPEADLIAEFSRKEELQPCFEVLNASLKGCRPID</sequence>
<evidence type="ECO:0000256" key="7">
    <source>
        <dbReference type="ARBA" id="ARBA00022833"/>
    </source>
</evidence>
<dbReference type="InterPro" id="IPR008921">
    <property type="entry name" value="DNA_pol3_clamp-load_cplx_C"/>
</dbReference>
<name>A0AA94HQ96_DESDE</name>
<keyword evidence="4 11" id="KW-0235">DNA replication</keyword>
<dbReference type="CDD" id="cd18137">
    <property type="entry name" value="HLD_clamp_pol_III_gamma_tau"/>
    <property type="match status" value="1"/>
</dbReference>
<comment type="function">
    <text evidence="11">DNA polymerase III is a complex, multichain enzyme responsible for most of the replicative synthesis in bacteria. This DNA polymerase also exhibits 3' to 5' exonuclease activity.</text>
</comment>
<dbReference type="AlphaFoldDB" id="A0AA94HQ96"/>
<dbReference type="SUPFAM" id="SSF48019">
    <property type="entry name" value="post-AAA+ oligomerization domain-like"/>
    <property type="match status" value="1"/>
</dbReference>
<comment type="catalytic activity">
    <reaction evidence="10 11">
        <text>DNA(n) + a 2'-deoxyribonucleoside 5'-triphosphate = DNA(n+1) + diphosphate</text>
        <dbReference type="Rhea" id="RHEA:22508"/>
        <dbReference type="Rhea" id="RHEA-COMP:17339"/>
        <dbReference type="Rhea" id="RHEA-COMP:17340"/>
        <dbReference type="ChEBI" id="CHEBI:33019"/>
        <dbReference type="ChEBI" id="CHEBI:61560"/>
        <dbReference type="ChEBI" id="CHEBI:173112"/>
        <dbReference type="EC" id="2.7.7.7"/>
    </reaction>
</comment>
<dbReference type="Pfam" id="PF12169">
    <property type="entry name" value="DNA_pol3_gamma3"/>
    <property type="match status" value="1"/>
</dbReference>
<dbReference type="EC" id="2.7.7.7" evidence="11"/>
<evidence type="ECO:0000256" key="1">
    <source>
        <dbReference type="ARBA" id="ARBA00006360"/>
    </source>
</evidence>
<reference evidence="15" key="1">
    <citation type="submission" date="2016-11" db="EMBL/GenBank/DDBJ databases">
        <authorList>
            <person name="Jaros S."/>
            <person name="Januszkiewicz K."/>
            <person name="Wedrychowicz H."/>
        </authorList>
    </citation>
    <scope>NUCLEOTIDE SEQUENCE [LARGE SCALE GENOMIC DNA]</scope>
    <source>
        <strain evidence="15">DSM 7057</strain>
    </source>
</reference>
<comment type="caution">
    <text evidence="14">The sequence shown here is derived from an EMBL/GenBank/DDBJ whole genome shotgun (WGS) entry which is preliminary data.</text>
</comment>
<evidence type="ECO:0000259" key="13">
    <source>
        <dbReference type="SMART" id="SM00382"/>
    </source>
</evidence>
<dbReference type="GO" id="GO:0003887">
    <property type="term" value="F:DNA-directed DNA polymerase activity"/>
    <property type="evidence" value="ECO:0007669"/>
    <property type="project" value="UniProtKB-KW"/>
</dbReference>
<dbReference type="CDD" id="cd00009">
    <property type="entry name" value="AAA"/>
    <property type="match status" value="1"/>
</dbReference>
<dbReference type="GO" id="GO:0009360">
    <property type="term" value="C:DNA polymerase III complex"/>
    <property type="evidence" value="ECO:0007669"/>
    <property type="project" value="InterPro"/>
</dbReference>
<feature type="compositionally biased region" description="Polar residues" evidence="12">
    <location>
        <begin position="474"/>
        <end position="495"/>
    </location>
</feature>
<evidence type="ECO:0000256" key="5">
    <source>
        <dbReference type="ARBA" id="ARBA00022723"/>
    </source>
</evidence>
<feature type="region of interest" description="Disordered" evidence="12">
    <location>
        <begin position="372"/>
        <end position="635"/>
    </location>
</feature>
<dbReference type="SUPFAM" id="SSF52540">
    <property type="entry name" value="P-loop containing nucleoside triphosphate hydrolases"/>
    <property type="match status" value="1"/>
</dbReference>
<dbReference type="InterPro" id="IPR022754">
    <property type="entry name" value="DNA_pol_III_gamma-3"/>
</dbReference>
<dbReference type="PANTHER" id="PTHR11669:SF0">
    <property type="entry name" value="PROTEIN STICHEL-LIKE 2"/>
    <property type="match status" value="1"/>
</dbReference>
<dbReference type="Gene3D" id="1.10.8.60">
    <property type="match status" value="1"/>
</dbReference>
<dbReference type="Pfam" id="PF22608">
    <property type="entry name" value="DNAX_ATPase_lid"/>
    <property type="match status" value="1"/>
</dbReference>
<keyword evidence="9 11" id="KW-0239">DNA-directed DNA polymerase</keyword>
<evidence type="ECO:0000256" key="6">
    <source>
        <dbReference type="ARBA" id="ARBA00022741"/>
    </source>
</evidence>
<feature type="compositionally biased region" description="Acidic residues" evidence="12">
    <location>
        <begin position="563"/>
        <end position="575"/>
    </location>
</feature>
<accession>A0AA94HQ96</accession>
<evidence type="ECO:0000256" key="11">
    <source>
        <dbReference type="RuleBase" id="RU364063"/>
    </source>
</evidence>
<evidence type="ECO:0000256" key="10">
    <source>
        <dbReference type="ARBA" id="ARBA00049244"/>
    </source>
</evidence>
<dbReference type="Gene3D" id="3.40.50.300">
    <property type="entry name" value="P-loop containing nucleotide triphosphate hydrolases"/>
    <property type="match status" value="1"/>
</dbReference>
<evidence type="ECO:0000256" key="2">
    <source>
        <dbReference type="ARBA" id="ARBA00022679"/>
    </source>
</evidence>
<dbReference type="EMBL" id="FPIW01000002">
    <property type="protein sequence ID" value="SFW14754.1"/>
    <property type="molecule type" value="Genomic_DNA"/>
</dbReference>
<evidence type="ECO:0000313" key="15">
    <source>
        <dbReference type="Proteomes" id="UP000182680"/>
    </source>
</evidence>
<dbReference type="Proteomes" id="UP000182680">
    <property type="component" value="Unassembled WGS sequence"/>
</dbReference>
<evidence type="ECO:0000256" key="4">
    <source>
        <dbReference type="ARBA" id="ARBA00022705"/>
    </source>
</evidence>
<dbReference type="NCBIfam" id="TIGR02397">
    <property type="entry name" value="dnaX_nterm"/>
    <property type="match status" value="1"/>
</dbReference>
<dbReference type="GO" id="GO:0006261">
    <property type="term" value="P:DNA-templated DNA replication"/>
    <property type="evidence" value="ECO:0007669"/>
    <property type="project" value="TreeGrafter"/>
</dbReference>
<gene>
    <name evidence="11" type="primary">dnaX</name>
    <name evidence="14" type="ORF">SAMN02910291_00206</name>
</gene>
<feature type="compositionally biased region" description="Basic and acidic residues" evidence="12">
    <location>
        <begin position="496"/>
        <end position="513"/>
    </location>
</feature>
<protein>
    <recommendedName>
        <fullName evidence="11">DNA polymerase III subunit gamma/tau</fullName>
        <ecNumber evidence="11">2.7.7.7</ecNumber>
    </recommendedName>
</protein>
<dbReference type="Gene3D" id="1.20.272.10">
    <property type="match status" value="1"/>
</dbReference>
<dbReference type="InterPro" id="IPR050238">
    <property type="entry name" value="DNA_Rep/Repair_Clamp_Loader"/>
</dbReference>
<dbReference type="InterPro" id="IPR012763">
    <property type="entry name" value="DNA_pol_III_sug/sutau_N"/>
</dbReference>
<keyword evidence="8 11" id="KW-0067">ATP-binding</keyword>
<dbReference type="FunFam" id="3.40.50.300:FF:000014">
    <property type="entry name" value="DNA polymerase III subunit gamma/tau"/>
    <property type="match status" value="1"/>
</dbReference>
<dbReference type="PANTHER" id="PTHR11669">
    <property type="entry name" value="REPLICATION FACTOR C / DNA POLYMERASE III GAMMA-TAU SUBUNIT"/>
    <property type="match status" value="1"/>
</dbReference>
<organism evidence="14 15">
    <name type="scientific">Desulfovibrio desulfuricans</name>
    <dbReference type="NCBI Taxonomy" id="876"/>
    <lineage>
        <taxon>Bacteria</taxon>
        <taxon>Pseudomonadati</taxon>
        <taxon>Thermodesulfobacteriota</taxon>
        <taxon>Desulfovibrionia</taxon>
        <taxon>Desulfovibrionales</taxon>
        <taxon>Desulfovibrionaceae</taxon>
        <taxon>Desulfovibrio</taxon>
    </lineage>
</organism>
<dbReference type="Pfam" id="PF13177">
    <property type="entry name" value="DNA_pol3_delta2"/>
    <property type="match status" value="1"/>
</dbReference>
<feature type="compositionally biased region" description="Low complexity" evidence="12">
    <location>
        <begin position="622"/>
        <end position="635"/>
    </location>
</feature>
<evidence type="ECO:0000256" key="8">
    <source>
        <dbReference type="ARBA" id="ARBA00022840"/>
    </source>
</evidence>
<comment type="similarity">
    <text evidence="1 11">Belongs to the DnaX/STICHEL family.</text>
</comment>
<keyword evidence="5" id="KW-0479">Metal-binding</keyword>
<dbReference type="GO" id="GO:0003677">
    <property type="term" value="F:DNA binding"/>
    <property type="evidence" value="ECO:0007669"/>
    <property type="project" value="InterPro"/>
</dbReference>
<dbReference type="RefSeq" id="WP_072311114.1">
    <property type="nucleotide sequence ID" value="NZ_FPIW01000002.1"/>
</dbReference>
<evidence type="ECO:0000256" key="12">
    <source>
        <dbReference type="SAM" id="MobiDB-lite"/>
    </source>
</evidence>
<feature type="domain" description="AAA+ ATPase" evidence="13">
    <location>
        <begin position="37"/>
        <end position="179"/>
    </location>
</feature>
<dbReference type="GO" id="GO:0005524">
    <property type="term" value="F:ATP binding"/>
    <property type="evidence" value="ECO:0007669"/>
    <property type="project" value="UniProtKB-KW"/>
</dbReference>
<keyword evidence="2 11" id="KW-0808">Transferase</keyword>
<evidence type="ECO:0000313" key="14">
    <source>
        <dbReference type="EMBL" id="SFW14754.1"/>
    </source>
</evidence>
<feature type="compositionally biased region" description="Low complexity" evidence="12">
    <location>
        <begin position="384"/>
        <end position="404"/>
    </location>
</feature>
<feature type="compositionally biased region" description="Low complexity" evidence="12">
    <location>
        <begin position="441"/>
        <end position="454"/>
    </location>
</feature>
<comment type="subunit">
    <text evidence="11">DNA polymerase III contains a core (composed of alpha, epsilon and theta chains) that associates with a tau subunit. This core dimerizes to form the POLIII' complex. PolIII' associates with the gamma complex (composed of gamma, delta, delta', psi and chi chains) and with the beta chain to form the complete DNA polymerase III complex.</text>
</comment>
<proteinExistence type="inferred from homology"/>
<dbReference type="InterPro" id="IPR045085">
    <property type="entry name" value="HLD_clamp_pol_III_gamma_tau"/>
</dbReference>
<evidence type="ECO:0000256" key="3">
    <source>
        <dbReference type="ARBA" id="ARBA00022695"/>
    </source>
</evidence>
<keyword evidence="3 11" id="KW-0548">Nucleotidyltransferase</keyword>
<keyword evidence="7" id="KW-0862">Zinc</keyword>
<dbReference type="FunFam" id="1.10.8.60:FF:000013">
    <property type="entry name" value="DNA polymerase III subunit gamma/tau"/>
    <property type="match status" value="1"/>
</dbReference>